<proteinExistence type="inferred from homology"/>
<comment type="similarity">
    <text evidence="1">Belongs to the AAA ATPase family.</text>
</comment>
<evidence type="ECO:0000256" key="1">
    <source>
        <dbReference type="ARBA" id="ARBA00006914"/>
    </source>
</evidence>
<gene>
    <name evidence="5" type="ORF">ABWT76_004099</name>
</gene>
<dbReference type="Pfam" id="PF00004">
    <property type="entry name" value="AAA"/>
    <property type="match status" value="1"/>
</dbReference>
<dbReference type="SMART" id="SM00382">
    <property type="entry name" value="AAA"/>
    <property type="match status" value="1"/>
</dbReference>
<feature type="domain" description="AAA+ ATPase" evidence="4">
    <location>
        <begin position="474"/>
        <end position="606"/>
    </location>
</feature>
<dbReference type="InterPro" id="IPR003593">
    <property type="entry name" value="AAA+_ATPase"/>
</dbReference>
<dbReference type="Pfam" id="PF22977">
    <property type="entry name" value="WHD"/>
    <property type="match status" value="1"/>
</dbReference>
<dbReference type="EMBL" id="CP159837">
    <property type="protein sequence ID" value="XCM35421.1"/>
    <property type="molecule type" value="Genomic_DNA"/>
</dbReference>
<dbReference type="InterPro" id="IPR003959">
    <property type="entry name" value="ATPase_AAA_core"/>
</dbReference>
<accession>A0AAU8JA46</accession>
<dbReference type="AlphaFoldDB" id="A0AAU8JA46"/>
<keyword evidence="3 5" id="KW-0067">ATP-binding</keyword>
<keyword evidence="2" id="KW-0547">Nucleotide-binding</keyword>
<sequence>MVPIKSLRTSNWLEDNQEYLGRSLDRVRLLLQQKLQRQLNDDAEIVPEEIDRELFEDEISWQWQTSPALEQLCETFGLSDFDRDLLLLCAGMELDRNWGNLCAGIHGDTQSNYPTFGLGLDIFPNKNWQALTANSPLRRWRLISVGAGNALTTAPLRIEERVLHYLMGATAFEEQLRFIVRPFSVKATRFSPLNIADLPPSHRQIAEEVAEILGNETREGFTLVQLCGSDVASKRSLAGVACELLGWNLHIMAADVIPIHANDIAELIQLWEREAILSNSALLLDCDEIDSNDLARENAIARMIENYHQPLIVTSRDRRHPRQRPFVTFDVKQPTPAEQRLLWQNALGSDTELNGYVNKLVSHFNLSVPEIYAACIKAGKAIADPPPFQGGPGGDLENNQDNNELGDRLWDACRIQARSRMEDLAQRIDSGNTWDDLVLPEAQRNTLREIVSHVRQRGKVYETWGFGGKNERGLGISALFAGSSGTGKTMAADIIAQQLELDLYRIDLSSIISKYIGETEKNLRKVFDAAEAGGSILLFDEADALFGKRSEVKDSHDRHANIEVAYLLQRMEAYRGLAILTTNIKSALDSAFLRRIRFVVQFPFPDLNQRKEIWQRIFPPQTPTEGLDYDKLAKLNVAGGNIRNVALNAAFMAADAGEPVMMKHILVAARSECMKLERVLTDSEIKGWV</sequence>
<dbReference type="InterPro" id="IPR054472">
    <property type="entry name" value="WHD"/>
</dbReference>
<dbReference type="GO" id="GO:0016887">
    <property type="term" value="F:ATP hydrolysis activity"/>
    <property type="evidence" value="ECO:0007669"/>
    <property type="project" value="InterPro"/>
</dbReference>
<dbReference type="GO" id="GO:0005524">
    <property type="term" value="F:ATP binding"/>
    <property type="evidence" value="ECO:0007669"/>
    <property type="project" value="UniProtKB-KW"/>
</dbReference>
<evidence type="ECO:0000259" key="4">
    <source>
        <dbReference type="SMART" id="SM00382"/>
    </source>
</evidence>
<dbReference type="Gene3D" id="3.40.50.300">
    <property type="entry name" value="P-loop containing nucleotide triphosphate hydrolases"/>
    <property type="match status" value="1"/>
</dbReference>
<protein>
    <submittedName>
        <fullName evidence="5">ATP-binding protein</fullName>
    </submittedName>
</protein>
<reference evidence="5" key="1">
    <citation type="submission" date="2024-07" db="EMBL/GenBank/DDBJ databases">
        <authorList>
            <person name="Kim Y.J."/>
            <person name="Jeong J.Y."/>
        </authorList>
    </citation>
    <scope>NUCLEOTIDE SEQUENCE</scope>
    <source>
        <strain evidence="5">GIHE-MW2</strain>
    </source>
</reference>
<evidence type="ECO:0000256" key="2">
    <source>
        <dbReference type="ARBA" id="ARBA00022741"/>
    </source>
</evidence>
<dbReference type="PANTHER" id="PTHR23073">
    <property type="entry name" value="26S PROTEASOME REGULATORY SUBUNIT"/>
    <property type="match status" value="1"/>
</dbReference>
<evidence type="ECO:0000313" key="5">
    <source>
        <dbReference type="EMBL" id="XCM35421.1"/>
    </source>
</evidence>
<evidence type="ECO:0000256" key="3">
    <source>
        <dbReference type="ARBA" id="ARBA00022840"/>
    </source>
</evidence>
<name>A0AAU8JA46_9CYAN</name>
<dbReference type="InterPro" id="IPR050221">
    <property type="entry name" value="26S_Proteasome_ATPase"/>
</dbReference>
<dbReference type="CDD" id="cd19481">
    <property type="entry name" value="RecA-like_protease"/>
    <property type="match status" value="1"/>
</dbReference>
<dbReference type="InterPro" id="IPR027417">
    <property type="entry name" value="P-loop_NTPase"/>
</dbReference>
<organism evidence="5">
    <name type="scientific">Planktothricoides raciborskii GIHE-MW2</name>
    <dbReference type="NCBI Taxonomy" id="2792601"/>
    <lineage>
        <taxon>Bacteria</taxon>
        <taxon>Bacillati</taxon>
        <taxon>Cyanobacteriota</taxon>
        <taxon>Cyanophyceae</taxon>
        <taxon>Oscillatoriophycideae</taxon>
        <taxon>Oscillatoriales</taxon>
        <taxon>Oscillatoriaceae</taxon>
        <taxon>Planktothricoides</taxon>
    </lineage>
</organism>
<dbReference type="SUPFAM" id="SSF52540">
    <property type="entry name" value="P-loop containing nucleoside triphosphate hydrolases"/>
    <property type="match status" value="1"/>
</dbReference>
<dbReference type="RefSeq" id="WP_190878522.1">
    <property type="nucleotide sequence ID" value="NZ_CP159837.1"/>
</dbReference>